<feature type="chain" id="PRO_5045573768" description="Peptidase inhibitor family I36" evidence="1">
    <location>
        <begin position="24"/>
        <end position="132"/>
    </location>
</feature>
<reference evidence="3" key="1">
    <citation type="journal article" date="2019" name="Int. J. Syst. Evol. Microbiol.">
        <title>The Global Catalogue of Microorganisms (GCM) 10K type strain sequencing project: providing services to taxonomists for standard genome sequencing and annotation.</title>
        <authorList>
            <consortium name="The Broad Institute Genomics Platform"/>
            <consortium name="The Broad Institute Genome Sequencing Center for Infectious Disease"/>
            <person name="Wu L."/>
            <person name="Ma J."/>
        </authorList>
    </citation>
    <scope>NUCLEOTIDE SEQUENCE [LARGE SCALE GENOMIC DNA]</scope>
    <source>
        <strain evidence="3">PCU 347</strain>
    </source>
</reference>
<evidence type="ECO:0000256" key="1">
    <source>
        <dbReference type="SAM" id="SignalP"/>
    </source>
</evidence>
<name>A0ABV8TJ98_9ACTN</name>
<dbReference type="EMBL" id="JBHSDP010000024">
    <property type="protein sequence ID" value="MFC4330650.1"/>
    <property type="molecule type" value="Genomic_DNA"/>
</dbReference>
<sequence length="132" mass="14148">MSMAVVLAAGLGVAIAPAGSASAAISTGRIQLCSQGNYDSRWFYENADPYYGNAYAGWVPAGQCATLSVPNFGNLWRFSVQGRYNTSNDTFTMRYTNSGAEVLMSSQTSGRKFASLGTTAAGQHYWTEYPNV</sequence>
<dbReference type="Proteomes" id="UP001595824">
    <property type="component" value="Unassembled WGS sequence"/>
</dbReference>
<keyword evidence="3" id="KW-1185">Reference proteome</keyword>
<organism evidence="2 3">
    <name type="scientific">Streptomyces andamanensis</name>
    <dbReference type="NCBI Taxonomy" id="1565035"/>
    <lineage>
        <taxon>Bacteria</taxon>
        <taxon>Bacillati</taxon>
        <taxon>Actinomycetota</taxon>
        <taxon>Actinomycetes</taxon>
        <taxon>Kitasatosporales</taxon>
        <taxon>Streptomycetaceae</taxon>
        <taxon>Streptomyces</taxon>
    </lineage>
</organism>
<comment type="caution">
    <text evidence="2">The sequence shown here is derived from an EMBL/GenBank/DDBJ whole genome shotgun (WGS) entry which is preliminary data.</text>
</comment>
<dbReference type="RefSeq" id="WP_381741634.1">
    <property type="nucleotide sequence ID" value="NZ_JBHSDP010000024.1"/>
</dbReference>
<accession>A0ABV8TJ98</accession>
<keyword evidence="1" id="KW-0732">Signal</keyword>
<evidence type="ECO:0000313" key="2">
    <source>
        <dbReference type="EMBL" id="MFC4330650.1"/>
    </source>
</evidence>
<feature type="signal peptide" evidence="1">
    <location>
        <begin position="1"/>
        <end position="23"/>
    </location>
</feature>
<evidence type="ECO:0000313" key="3">
    <source>
        <dbReference type="Proteomes" id="UP001595824"/>
    </source>
</evidence>
<proteinExistence type="predicted"/>
<protein>
    <recommendedName>
        <fullName evidence="4">Peptidase inhibitor family I36</fullName>
    </recommendedName>
</protein>
<evidence type="ECO:0008006" key="4">
    <source>
        <dbReference type="Google" id="ProtNLM"/>
    </source>
</evidence>
<gene>
    <name evidence="2" type="ORF">ACFPC0_23260</name>
</gene>